<reference evidence="6 7" key="1">
    <citation type="submission" date="2020-10" db="EMBL/GenBank/DDBJ databases">
        <title>The Coptis chinensis genome and diversification of protoberbering-type alkaloids.</title>
        <authorList>
            <person name="Wang B."/>
            <person name="Shu S."/>
            <person name="Song C."/>
            <person name="Liu Y."/>
        </authorList>
    </citation>
    <scope>NUCLEOTIDE SEQUENCE [LARGE SCALE GENOMIC DNA]</scope>
    <source>
        <strain evidence="6">HL-2020</strain>
        <tissue evidence="6">Leaf</tissue>
    </source>
</reference>
<dbReference type="Proteomes" id="UP000631114">
    <property type="component" value="Unassembled WGS sequence"/>
</dbReference>
<dbReference type="GO" id="GO:0046872">
    <property type="term" value="F:metal ion binding"/>
    <property type="evidence" value="ECO:0007669"/>
    <property type="project" value="UniProtKB-KW"/>
</dbReference>
<dbReference type="GO" id="GO:0005524">
    <property type="term" value="F:ATP binding"/>
    <property type="evidence" value="ECO:0007669"/>
    <property type="project" value="UniProtKB-KW"/>
</dbReference>
<evidence type="ECO:0000313" key="7">
    <source>
        <dbReference type="Proteomes" id="UP000631114"/>
    </source>
</evidence>
<dbReference type="GO" id="GO:0016226">
    <property type="term" value="P:iron-sulfur cluster assembly"/>
    <property type="evidence" value="ECO:0007669"/>
    <property type="project" value="InterPro"/>
</dbReference>
<protein>
    <submittedName>
        <fullName evidence="6">Uncharacterized protein</fullName>
    </submittedName>
</protein>
<comment type="caution">
    <text evidence="6">The sequence shown here is derived from an EMBL/GenBank/DDBJ whole genome shotgun (WGS) entry which is preliminary data.</text>
</comment>
<dbReference type="Gene3D" id="3.40.50.300">
    <property type="entry name" value="P-loop containing nucleotide triphosphate hydrolases"/>
    <property type="match status" value="1"/>
</dbReference>
<dbReference type="GO" id="GO:0051536">
    <property type="term" value="F:iron-sulfur cluster binding"/>
    <property type="evidence" value="ECO:0007669"/>
    <property type="project" value="UniProtKB-KW"/>
</dbReference>
<dbReference type="SUPFAM" id="SSF52540">
    <property type="entry name" value="P-loop containing nucleoside triphosphate hydrolases"/>
    <property type="match status" value="1"/>
</dbReference>
<keyword evidence="7" id="KW-1185">Reference proteome</keyword>
<dbReference type="EMBL" id="JADFTS010000001">
    <property type="protein sequence ID" value="KAF9625936.1"/>
    <property type="molecule type" value="Genomic_DNA"/>
</dbReference>
<accession>A0A835IXK5</accession>
<keyword evidence="2" id="KW-0547">Nucleotide-binding</keyword>
<dbReference type="InterPro" id="IPR033756">
    <property type="entry name" value="YlxH/NBP35"/>
</dbReference>
<evidence type="ECO:0000256" key="1">
    <source>
        <dbReference type="ARBA" id="ARBA00022723"/>
    </source>
</evidence>
<evidence type="ECO:0000256" key="4">
    <source>
        <dbReference type="ARBA" id="ARBA00023004"/>
    </source>
</evidence>
<dbReference type="OrthoDB" id="1741334at2759"/>
<dbReference type="InterPro" id="IPR027417">
    <property type="entry name" value="P-loop_NTPase"/>
</dbReference>
<dbReference type="AlphaFoldDB" id="A0A835IXK5"/>
<dbReference type="GO" id="GO:0005829">
    <property type="term" value="C:cytosol"/>
    <property type="evidence" value="ECO:0007669"/>
    <property type="project" value="TreeGrafter"/>
</dbReference>
<organism evidence="6 7">
    <name type="scientific">Coptis chinensis</name>
    <dbReference type="NCBI Taxonomy" id="261450"/>
    <lineage>
        <taxon>Eukaryota</taxon>
        <taxon>Viridiplantae</taxon>
        <taxon>Streptophyta</taxon>
        <taxon>Embryophyta</taxon>
        <taxon>Tracheophyta</taxon>
        <taxon>Spermatophyta</taxon>
        <taxon>Magnoliopsida</taxon>
        <taxon>Ranunculales</taxon>
        <taxon>Ranunculaceae</taxon>
        <taxon>Coptidoideae</taxon>
        <taxon>Coptis</taxon>
    </lineage>
</organism>
<dbReference type="PANTHER" id="PTHR23264:SF19">
    <property type="entry name" value="CYTOSOLIC FE-S CLUSTER ASSEMBLY FACTOR NUBP2"/>
    <property type="match status" value="1"/>
</dbReference>
<evidence type="ECO:0000256" key="2">
    <source>
        <dbReference type="ARBA" id="ARBA00022741"/>
    </source>
</evidence>
<dbReference type="InterPro" id="IPR019591">
    <property type="entry name" value="Mrp/NBP35_ATP-bd"/>
</dbReference>
<keyword evidence="4" id="KW-0408">Iron</keyword>
<gene>
    <name evidence="6" type="ORF">IFM89_027804</name>
</gene>
<keyword evidence="3" id="KW-0067">ATP-binding</keyword>
<proteinExistence type="predicted"/>
<sequence>MFSGGELDYLVVDALPRTFDKYITIVQLLQATGINGAIIVTTLQQVSLIDVRKEINFCKKVGERERDDTEWALEYLRKNAPEMLNLVACSEVFDTSGGGATKISWQGTYGSPTVQGF</sequence>
<evidence type="ECO:0000256" key="3">
    <source>
        <dbReference type="ARBA" id="ARBA00022840"/>
    </source>
</evidence>
<keyword evidence="1" id="KW-0479">Metal-binding</keyword>
<evidence type="ECO:0000313" key="6">
    <source>
        <dbReference type="EMBL" id="KAF9625936.1"/>
    </source>
</evidence>
<name>A0A835IXK5_9MAGN</name>
<keyword evidence="5" id="KW-0411">Iron-sulfur</keyword>
<evidence type="ECO:0000256" key="5">
    <source>
        <dbReference type="ARBA" id="ARBA00023014"/>
    </source>
</evidence>
<dbReference type="PANTHER" id="PTHR23264">
    <property type="entry name" value="NUCLEOTIDE-BINDING PROTEIN NBP35 YEAST -RELATED"/>
    <property type="match status" value="1"/>
</dbReference>
<dbReference type="Pfam" id="PF10609">
    <property type="entry name" value="ParA"/>
    <property type="match status" value="1"/>
</dbReference>
<dbReference type="GO" id="GO:0140663">
    <property type="term" value="F:ATP-dependent FeS chaperone activity"/>
    <property type="evidence" value="ECO:0007669"/>
    <property type="project" value="InterPro"/>
</dbReference>